<sequence length="165" mass="17725">MNSDASRDFSRLSPLFRAPGTGPTLDVLGVTHSYKAMASDTGQQFSVWESIVPPGRGAPAHTHTREDEAFYVLSGEVLVEVEGATDPLRLGTGAFLFAPRHRRHGYRNVGTDTARLLVLAMPGGGLDRMFAAFDELGKRSGHKPAIETIAAIAEQYGVVIHPPAD</sequence>
<evidence type="ECO:0000259" key="1">
    <source>
        <dbReference type="Pfam" id="PF07883"/>
    </source>
</evidence>
<organism evidence="2 3">
    <name type="scientific">Bradyrhizobium cytisi</name>
    <dbReference type="NCBI Taxonomy" id="515489"/>
    <lineage>
        <taxon>Bacteria</taxon>
        <taxon>Pseudomonadati</taxon>
        <taxon>Pseudomonadota</taxon>
        <taxon>Alphaproteobacteria</taxon>
        <taxon>Hyphomicrobiales</taxon>
        <taxon>Nitrobacteraceae</taxon>
        <taxon>Bradyrhizobium</taxon>
    </lineage>
</organism>
<dbReference type="InterPro" id="IPR053146">
    <property type="entry name" value="QDO-like"/>
</dbReference>
<dbReference type="Pfam" id="PF07883">
    <property type="entry name" value="Cupin_2"/>
    <property type="match status" value="1"/>
</dbReference>
<dbReference type="RefSeq" id="WP_148749922.1">
    <property type="nucleotide sequence ID" value="NZ_VSSR01000011.1"/>
</dbReference>
<dbReference type="InterPro" id="IPR013096">
    <property type="entry name" value="Cupin_2"/>
</dbReference>
<dbReference type="EMBL" id="VSSR01000011">
    <property type="protein sequence ID" value="TYL86884.1"/>
    <property type="molecule type" value="Genomic_DNA"/>
</dbReference>
<feature type="domain" description="Cupin type-2" evidence="1">
    <location>
        <begin position="50"/>
        <end position="118"/>
    </location>
</feature>
<dbReference type="OrthoDB" id="6058at2"/>
<comment type="caution">
    <text evidence="2">The sequence shown here is derived from an EMBL/GenBank/DDBJ whole genome shotgun (WGS) entry which is preliminary data.</text>
</comment>
<dbReference type="InterPro" id="IPR011051">
    <property type="entry name" value="RmlC_Cupin_sf"/>
</dbReference>
<dbReference type="PANTHER" id="PTHR36440:SF1">
    <property type="entry name" value="PUTATIVE (AFU_ORTHOLOGUE AFUA_8G07350)-RELATED"/>
    <property type="match status" value="1"/>
</dbReference>
<evidence type="ECO:0000313" key="2">
    <source>
        <dbReference type="EMBL" id="TYL86884.1"/>
    </source>
</evidence>
<dbReference type="AlphaFoldDB" id="A0A5S4WXS5"/>
<dbReference type="PANTHER" id="PTHR36440">
    <property type="entry name" value="PUTATIVE (AFU_ORTHOLOGUE AFUA_8G07350)-RELATED"/>
    <property type="match status" value="1"/>
</dbReference>
<accession>A0A5S4WXS5</accession>
<reference evidence="2 3" key="1">
    <citation type="submission" date="2019-08" db="EMBL/GenBank/DDBJ databases">
        <title>Bradyrhizobium hipponensis sp. nov., a rhizobium isolated from a Lupinus angustifolius root nodule in Tunisia.</title>
        <authorList>
            <person name="Off K."/>
            <person name="Rejili M."/>
            <person name="Mars M."/>
            <person name="Brachmann A."/>
            <person name="Marin M."/>
        </authorList>
    </citation>
    <scope>NUCLEOTIDE SEQUENCE [LARGE SCALE GENOMIC DNA]</scope>
    <source>
        <strain evidence="2 3">CTAW11</strain>
    </source>
</reference>
<dbReference type="Proteomes" id="UP000324853">
    <property type="component" value="Unassembled WGS sequence"/>
</dbReference>
<gene>
    <name evidence="2" type="ORF">FXB38_06460</name>
</gene>
<dbReference type="Gene3D" id="2.60.120.10">
    <property type="entry name" value="Jelly Rolls"/>
    <property type="match status" value="1"/>
</dbReference>
<dbReference type="SUPFAM" id="SSF51182">
    <property type="entry name" value="RmlC-like cupins"/>
    <property type="match status" value="1"/>
</dbReference>
<keyword evidence="3" id="KW-1185">Reference proteome</keyword>
<dbReference type="InterPro" id="IPR014710">
    <property type="entry name" value="RmlC-like_jellyroll"/>
</dbReference>
<evidence type="ECO:0000313" key="3">
    <source>
        <dbReference type="Proteomes" id="UP000324853"/>
    </source>
</evidence>
<name>A0A5S4WXS5_9BRAD</name>
<proteinExistence type="predicted"/>
<protein>
    <submittedName>
        <fullName evidence="2">Cupin domain-containing protein</fullName>
    </submittedName>
</protein>